<dbReference type="Pfam" id="PF02861">
    <property type="entry name" value="Clp_N"/>
    <property type="match status" value="2"/>
</dbReference>
<evidence type="ECO:0000259" key="2">
    <source>
        <dbReference type="PROSITE" id="PS51903"/>
    </source>
</evidence>
<dbReference type="InterPro" id="IPR004176">
    <property type="entry name" value="Clp_R_N"/>
</dbReference>
<organism evidence="3 4">
    <name type="scientific">Aeromicrobium flavum</name>
    <dbReference type="NCBI Taxonomy" id="416568"/>
    <lineage>
        <taxon>Bacteria</taxon>
        <taxon>Bacillati</taxon>
        <taxon>Actinomycetota</taxon>
        <taxon>Actinomycetes</taxon>
        <taxon>Propionibacteriales</taxon>
        <taxon>Nocardioidaceae</taxon>
        <taxon>Aeromicrobium</taxon>
    </lineage>
</organism>
<dbReference type="InterPro" id="IPR036628">
    <property type="entry name" value="Clp_N_dom_sf"/>
</dbReference>
<dbReference type="GO" id="GO:0008233">
    <property type="term" value="F:peptidase activity"/>
    <property type="evidence" value="ECO:0007669"/>
    <property type="project" value="UniProtKB-KW"/>
</dbReference>
<accession>A0A512HXA7</accession>
<keyword evidence="3" id="KW-0378">Hydrolase</keyword>
<dbReference type="AlphaFoldDB" id="A0A512HXA7"/>
<keyword evidence="4" id="KW-1185">Reference proteome</keyword>
<dbReference type="PROSITE" id="PS51903">
    <property type="entry name" value="CLP_R"/>
    <property type="match status" value="1"/>
</dbReference>
<dbReference type="RefSeq" id="WP_146827953.1">
    <property type="nucleotide sequence ID" value="NZ_BAAAYQ010000005.1"/>
</dbReference>
<protein>
    <submittedName>
        <fullName evidence="3">Clp protease</fullName>
    </submittedName>
</protein>
<evidence type="ECO:0000313" key="4">
    <source>
        <dbReference type="Proteomes" id="UP000321769"/>
    </source>
</evidence>
<proteinExistence type="predicted"/>
<comment type="caution">
    <text evidence="3">The sequence shown here is derived from an EMBL/GenBank/DDBJ whole genome shotgun (WGS) entry which is preliminary data.</text>
</comment>
<gene>
    <name evidence="3" type="ORF">AFL01nite_24080</name>
</gene>
<dbReference type="SUPFAM" id="SSF81923">
    <property type="entry name" value="Double Clp-N motif"/>
    <property type="match status" value="2"/>
</dbReference>
<keyword evidence="1" id="KW-0677">Repeat</keyword>
<name>A0A512HXA7_9ACTN</name>
<reference evidence="3 4" key="1">
    <citation type="submission" date="2019-07" db="EMBL/GenBank/DDBJ databases">
        <title>Whole genome shotgun sequence of Aeromicrobium flavum NBRC 107625.</title>
        <authorList>
            <person name="Hosoyama A."/>
            <person name="Uohara A."/>
            <person name="Ohji S."/>
            <person name="Ichikawa N."/>
        </authorList>
    </citation>
    <scope>NUCLEOTIDE SEQUENCE [LARGE SCALE GENOMIC DNA]</scope>
    <source>
        <strain evidence="3 4">NBRC 107625</strain>
    </source>
</reference>
<dbReference type="Gene3D" id="1.10.1780.10">
    <property type="entry name" value="Clp, N-terminal domain"/>
    <property type="match status" value="2"/>
</dbReference>
<keyword evidence="3" id="KW-0645">Protease</keyword>
<dbReference type="EMBL" id="BJZQ01000014">
    <property type="protein sequence ID" value="GEO90081.1"/>
    <property type="molecule type" value="Genomic_DNA"/>
</dbReference>
<evidence type="ECO:0000256" key="1">
    <source>
        <dbReference type="PROSITE-ProRule" id="PRU01251"/>
    </source>
</evidence>
<dbReference type="OrthoDB" id="3628183at2"/>
<evidence type="ECO:0000313" key="3">
    <source>
        <dbReference type="EMBL" id="GEO90081.1"/>
    </source>
</evidence>
<sequence length="175" mass="18684">MFERFTKEARAAVTAAQEIARDASTRTIDTRHLLIALARDGGPARDVLVEAGTDVAALVAAATADLRSGGIDADALAGIGIDLEAVRREAERTFGPDALDRAARRRGGHIPFTSDARKSLELALREAIRLKHRTIDGRHLLLGILRADSPGRELLVRQGADVEALRAVAERPAAA</sequence>
<dbReference type="GO" id="GO:0006508">
    <property type="term" value="P:proteolysis"/>
    <property type="evidence" value="ECO:0007669"/>
    <property type="project" value="UniProtKB-KW"/>
</dbReference>
<feature type="domain" description="Clp R" evidence="2">
    <location>
        <begin position="2"/>
        <end position="175"/>
    </location>
</feature>
<dbReference type="Proteomes" id="UP000321769">
    <property type="component" value="Unassembled WGS sequence"/>
</dbReference>